<protein>
    <submittedName>
        <fullName evidence="1">Uncharacterized protein</fullName>
    </submittedName>
</protein>
<dbReference type="Proteomes" id="UP000034607">
    <property type="component" value="Unassembled WGS sequence"/>
</dbReference>
<comment type="caution">
    <text evidence="1">The sequence shown here is derived from an EMBL/GenBank/DDBJ whole genome shotgun (WGS) entry which is preliminary data.</text>
</comment>
<dbReference type="AlphaFoldDB" id="A0A0G1TR44"/>
<proteinExistence type="predicted"/>
<dbReference type="EMBL" id="LCNM01000005">
    <property type="protein sequence ID" value="KKU56608.1"/>
    <property type="molecule type" value="Genomic_DNA"/>
</dbReference>
<accession>A0A0G1TR44</accession>
<evidence type="ECO:0000313" key="2">
    <source>
        <dbReference type="Proteomes" id="UP000034607"/>
    </source>
</evidence>
<name>A0A0G1TR44_9BACT</name>
<gene>
    <name evidence="1" type="ORF">UX78_C0005G0024</name>
</gene>
<evidence type="ECO:0000313" key="1">
    <source>
        <dbReference type="EMBL" id="KKU56608.1"/>
    </source>
</evidence>
<sequence length="141" mass="16159">MLVKFSLLARFWRRAESGPIPAKQSKSPGREIAAKASIRVSRFFSFERRETHSRMVWLSGSLYLARRDFLEAETGGNLREVGMTETGEVTPFAVMIFLVEGVSTITWSARFAWEVTCLSTHWEIDLTGRTFGIKLVMWSEY</sequence>
<reference evidence="1 2" key="1">
    <citation type="journal article" date="2015" name="Nature">
        <title>rRNA introns, odd ribosomes, and small enigmatic genomes across a large radiation of phyla.</title>
        <authorList>
            <person name="Brown C.T."/>
            <person name="Hug L.A."/>
            <person name="Thomas B.C."/>
            <person name="Sharon I."/>
            <person name="Castelle C.J."/>
            <person name="Singh A."/>
            <person name="Wilkins M.J."/>
            <person name="Williams K.H."/>
            <person name="Banfield J.F."/>
        </authorList>
    </citation>
    <scope>NUCLEOTIDE SEQUENCE [LARGE SCALE GENOMIC DNA]</scope>
</reference>
<organism evidence="1 2">
    <name type="scientific">Candidatus Amesbacteria bacterium GW2011_GWA2_47_11</name>
    <dbReference type="NCBI Taxonomy" id="1618357"/>
    <lineage>
        <taxon>Bacteria</taxon>
        <taxon>Candidatus Amesiibacteriota</taxon>
    </lineage>
</organism>